<dbReference type="RefSeq" id="WP_131762267.1">
    <property type="nucleotide sequence ID" value="NZ_CAACUY010000220.1"/>
</dbReference>
<keyword evidence="2" id="KW-1185">Reference proteome</keyword>
<organism evidence="1 2">
    <name type="scientific">Actinomadura fibrosa</name>
    <dbReference type="NCBI Taxonomy" id="111802"/>
    <lineage>
        <taxon>Bacteria</taxon>
        <taxon>Bacillati</taxon>
        <taxon>Actinomycetota</taxon>
        <taxon>Actinomycetes</taxon>
        <taxon>Streptosporangiales</taxon>
        <taxon>Thermomonosporaceae</taxon>
        <taxon>Actinomadura</taxon>
    </lineage>
</organism>
<sequence length="63" mass="6931">MTDLDTALVVLGKVALSLWFAATANVRRQISVSVCCESADLQRFVLAAAYRWVVRDFRDAGAL</sequence>
<gene>
    <name evidence="1" type="ORF">ACFQZM_31740</name>
</gene>
<evidence type="ECO:0008006" key="3">
    <source>
        <dbReference type="Google" id="ProtNLM"/>
    </source>
</evidence>
<protein>
    <recommendedName>
        <fullName evidence="3">Transposase</fullName>
    </recommendedName>
</protein>
<dbReference type="EMBL" id="JBHTGP010000016">
    <property type="protein sequence ID" value="MFD0689101.1"/>
    <property type="molecule type" value="Genomic_DNA"/>
</dbReference>
<accession>A0ABW2XRY7</accession>
<proteinExistence type="predicted"/>
<evidence type="ECO:0000313" key="2">
    <source>
        <dbReference type="Proteomes" id="UP001597063"/>
    </source>
</evidence>
<comment type="caution">
    <text evidence="1">The sequence shown here is derived from an EMBL/GenBank/DDBJ whole genome shotgun (WGS) entry which is preliminary data.</text>
</comment>
<evidence type="ECO:0000313" key="1">
    <source>
        <dbReference type="EMBL" id="MFD0689101.1"/>
    </source>
</evidence>
<name>A0ABW2XRY7_9ACTN</name>
<reference evidence="2" key="1">
    <citation type="journal article" date="2019" name="Int. J. Syst. Evol. Microbiol.">
        <title>The Global Catalogue of Microorganisms (GCM) 10K type strain sequencing project: providing services to taxonomists for standard genome sequencing and annotation.</title>
        <authorList>
            <consortium name="The Broad Institute Genomics Platform"/>
            <consortium name="The Broad Institute Genome Sequencing Center for Infectious Disease"/>
            <person name="Wu L."/>
            <person name="Ma J."/>
        </authorList>
    </citation>
    <scope>NUCLEOTIDE SEQUENCE [LARGE SCALE GENOMIC DNA]</scope>
    <source>
        <strain evidence="2">JCM 9371</strain>
    </source>
</reference>
<dbReference type="Proteomes" id="UP001597063">
    <property type="component" value="Unassembled WGS sequence"/>
</dbReference>